<dbReference type="SMART" id="SM00849">
    <property type="entry name" value="Lactamase_B"/>
    <property type="match status" value="1"/>
</dbReference>
<dbReference type="Gene3D" id="3.60.15.10">
    <property type="entry name" value="Ribonuclease Z/Hydroxyacylglutathione hydrolase-like"/>
    <property type="match status" value="1"/>
</dbReference>
<evidence type="ECO:0000256" key="3">
    <source>
        <dbReference type="ARBA" id="ARBA00022801"/>
    </source>
</evidence>
<organism evidence="6">
    <name type="scientific">Kribbella sp. HUAS MG21</name>
    <dbReference type="NCBI Taxonomy" id="3160966"/>
    <lineage>
        <taxon>Bacteria</taxon>
        <taxon>Bacillati</taxon>
        <taxon>Actinomycetota</taxon>
        <taxon>Actinomycetes</taxon>
        <taxon>Propionibacteriales</taxon>
        <taxon>Kribbellaceae</taxon>
        <taxon>Kribbella</taxon>
    </lineage>
</organism>
<dbReference type="PANTHER" id="PTHR42978:SF6">
    <property type="entry name" value="QUORUM-QUENCHING LACTONASE YTNP-RELATED"/>
    <property type="match status" value="1"/>
</dbReference>
<dbReference type="InterPro" id="IPR001279">
    <property type="entry name" value="Metallo-B-lactamas"/>
</dbReference>
<dbReference type="GO" id="GO:0016787">
    <property type="term" value="F:hydrolase activity"/>
    <property type="evidence" value="ECO:0007669"/>
    <property type="project" value="UniProtKB-KW"/>
</dbReference>
<keyword evidence="3" id="KW-0378">Hydrolase</keyword>
<evidence type="ECO:0000313" key="6">
    <source>
        <dbReference type="EMBL" id="XBV27337.1"/>
    </source>
</evidence>
<dbReference type="RefSeq" id="WP_350280123.1">
    <property type="nucleotide sequence ID" value="NZ_CP158165.1"/>
</dbReference>
<protein>
    <submittedName>
        <fullName evidence="6">MBL fold metallo-hydrolase</fullName>
    </submittedName>
</protein>
<evidence type="ECO:0000256" key="4">
    <source>
        <dbReference type="ARBA" id="ARBA00022833"/>
    </source>
</evidence>
<dbReference type="PANTHER" id="PTHR42978">
    <property type="entry name" value="QUORUM-QUENCHING LACTONASE YTNP-RELATED-RELATED"/>
    <property type="match status" value="1"/>
</dbReference>
<keyword evidence="4" id="KW-0862">Zinc</keyword>
<sequence>MDLTVLCDAVAVFPEGLREALPGWGVEAAEWTGRVMPGNVHAGGWLLHFHSYLVVDGSGVVLVDAGIGPAGGDAAEWLRVSGRLPGLLAQVGVETADVDAVVLTHVHSDHVGWASDGVRPVFERAEYVVQRAEFEHVRGGQNYVSRIQAIEEAGQLRVVDGETMLRGLRLLPTPGHTPGHQAVVTERAVLGGDLWVHPAQVRWPELTYVYEQDPATAVTSRREVLALAAAQGIPIAAAHPHTAQSPDGTPVIAAEPSTTACVPYRL</sequence>
<dbReference type="AlphaFoldDB" id="A0AAU7TK40"/>
<dbReference type="GO" id="GO:0046872">
    <property type="term" value="F:metal ion binding"/>
    <property type="evidence" value="ECO:0007669"/>
    <property type="project" value="UniProtKB-KW"/>
</dbReference>
<dbReference type="EMBL" id="CP158165">
    <property type="protein sequence ID" value="XBV27337.1"/>
    <property type="molecule type" value="Genomic_DNA"/>
</dbReference>
<evidence type="ECO:0000256" key="2">
    <source>
        <dbReference type="ARBA" id="ARBA00022723"/>
    </source>
</evidence>
<name>A0AAU7TK40_9ACTN</name>
<gene>
    <name evidence="6" type="ORF">ABN611_13110</name>
</gene>
<reference evidence="6" key="1">
    <citation type="submission" date="2024-06" db="EMBL/GenBank/DDBJ databases">
        <title>Kribbella sp. strain HUAS MG21 genome sequences.</title>
        <authorList>
            <person name="Mo P."/>
        </authorList>
    </citation>
    <scope>NUCLEOTIDE SEQUENCE</scope>
    <source>
        <strain evidence="6">HUAS MG21</strain>
    </source>
</reference>
<keyword evidence="2" id="KW-0479">Metal-binding</keyword>
<proteinExistence type="inferred from homology"/>
<dbReference type="Pfam" id="PF00753">
    <property type="entry name" value="Lactamase_B"/>
    <property type="match status" value="1"/>
</dbReference>
<dbReference type="InterPro" id="IPR051013">
    <property type="entry name" value="MBL_superfamily_lactonases"/>
</dbReference>
<dbReference type="InterPro" id="IPR036866">
    <property type="entry name" value="RibonucZ/Hydroxyglut_hydro"/>
</dbReference>
<evidence type="ECO:0000259" key="5">
    <source>
        <dbReference type="SMART" id="SM00849"/>
    </source>
</evidence>
<accession>A0AAU7TK40</accession>
<dbReference type="SUPFAM" id="SSF56281">
    <property type="entry name" value="Metallo-hydrolase/oxidoreductase"/>
    <property type="match status" value="1"/>
</dbReference>
<feature type="domain" description="Metallo-beta-lactamase" evidence="5">
    <location>
        <begin position="48"/>
        <end position="239"/>
    </location>
</feature>
<evidence type="ECO:0000256" key="1">
    <source>
        <dbReference type="ARBA" id="ARBA00007749"/>
    </source>
</evidence>
<comment type="similarity">
    <text evidence="1">Belongs to the metallo-beta-lactamase superfamily.</text>
</comment>